<organism evidence="4 5">
    <name type="scientific">Veillonella atypica</name>
    <dbReference type="NCBI Taxonomy" id="39777"/>
    <lineage>
        <taxon>Bacteria</taxon>
        <taxon>Bacillati</taxon>
        <taxon>Bacillota</taxon>
        <taxon>Negativicutes</taxon>
        <taxon>Veillonellales</taxon>
        <taxon>Veillonellaceae</taxon>
        <taxon>Veillonella</taxon>
    </lineage>
</organism>
<dbReference type="Gene3D" id="3.90.550.10">
    <property type="entry name" value="Spore Coat Polysaccharide Biosynthesis Protein SpsA, Chain A"/>
    <property type="match status" value="1"/>
</dbReference>
<feature type="domain" description="Nucleotidyl transferase" evidence="3">
    <location>
        <begin position="9"/>
        <end position="176"/>
    </location>
</feature>
<dbReference type="InterPro" id="IPR005835">
    <property type="entry name" value="NTP_transferase_dom"/>
</dbReference>
<dbReference type="PANTHER" id="PTHR43584">
    <property type="entry name" value="NUCLEOTIDYL TRANSFERASE"/>
    <property type="match status" value="1"/>
</dbReference>
<proteinExistence type="predicted"/>
<evidence type="ECO:0000256" key="2">
    <source>
        <dbReference type="ARBA" id="ARBA00022695"/>
    </source>
</evidence>
<evidence type="ECO:0000259" key="3">
    <source>
        <dbReference type="Pfam" id="PF00483"/>
    </source>
</evidence>
<dbReference type="PANTHER" id="PTHR43584:SF8">
    <property type="entry name" value="N-ACETYLMURAMATE ALPHA-1-PHOSPHATE URIDYLYLTRANSFERASE"/>
    <property type="match status" value="1"/>
</dbReference>
<dbReference type="Proteomes" id="UP001236274">
    <property type="component" value="Unassembled WGS sequence"/>
</dbReference>
<sequence length="253" mass="28617">MLNIVLPMAGRGSRFANAGYTLPKPLIPVHGVPMIKVVVDNLTPKCEHRFIFVVQQAHIDQYDLVPKLKSYAKNVEIIGINGITEGQVCTALLAQKFFDNDEPLMNANSDQYIDIDINEYLDAMNERDLDGMIMTMKADDPKWSYVRTNEDGFVIETAEKKVISEDATVGIFNFKHGRDLVRAANQMIADDIRVNGEFYTCPAYNYLIKEGKKIGIYGIGEEYNGMYGLGIPKDLEFFLQHPVSQHIKMKVMK</sequence>
<evidence type="ECO:0000313" key="4">
    <source>
        <dbReference type="EMBL" id="MDK7357322.1"/>
    </source>
</evidence>
<dbReference type="InterPro" id="IPR016873">
    <property type="entry name" value="Caps_polysacc_synth_BcbE_prd"/>
</dbReference>
<evidence type="ECO:0000313" key="5">
    <source>
        <dbReference type="Proteomes" id="UP001236274"/>
    </source>
</evidence>
<protein>
    <submittedName>
        <fullName evidence="4">Glycosyltransferase family 2 protein</fullName>
    </submittedName>
</protein>
<accession>A0AAJ1QAP9</accession>
<dbReference type="Pfam" id="PF00483">
    <property type="entry name" value="NTP_transferase"/>
    <property type="match status" value="1"/>
</dbReference>
<dbReference type="PIRSF" id="PIRSF028162">
    <property type="entry name" value="BcbE_prd"/>
    <property type="match status" value="1"/>
</dbReference>
<dbReference type="SUPFAM" id="SSF53448">
    <property type="entry name" value="Nucleotide-diphospho-sugar transferases"/>
    <property type="match status" value="1"/>
</dbReference>
<name>A0AAJ1QAP9_9FIRM</name>
<dbReference type="AlphaFoldDB" id="A0AAJ1QAP9"/>
<gene>
    <name evidence="4" type="ORF">QP520_06745</name>
</gene>
<dbReference type="RefSeq" id="WP_285417679.1">
    <property type="nucleotide sequence ID" value="NZ_JASORJ010000010.1"/>
</dbReference>
<dbReference type="GO" id="GO:0016779">
    <property type="term" value="F:nucleotidyltransferase activity"/>
    <property type="evidence" value="ECO:0007669"/>
    <property type="project" value="UniProtKB-KW"/>
</dbReference>
<comment type="caution">
    <text evidence="4">The sequence shown here is derived from an EMBL/GenBank/DDBJ whole genome shotgun (WGS) entry which is preliminary data.</text>
</comment>
<keyword evidence="2" id="KW-0548">Nucleotidyltransferase</keyword>
<reference evidence="4" key="1">
    <citation type="submission" date="2023-05" db="EMBL/GenBank/DDBJ databases">
        <title>Cataloging the Phylogenetic Diversity of Human Bladder Bacteria.</title>
        <authorList>
            <person name="Du J."/>
        </authorList>
    </citation>
    <scope>NUCLEOTIDE SEQUENCE</scope>
    <source>
        <strain evidence="4">UMB10101</strain>
    </source>
</reference>
<dbReference type="CDD" id="cd04183">
    <property type="entry name" value="GT2_BcE_like"/>
    <property type="match status" value="1"/>
</dbReference>
<keyword evidence="1" id="KW-0808">Transferase</keyword>
<dbReference type="InterPro" id="IPR029044">
    <property type="entry name" value="Nucleotide-diphossugar_trans"/>
</dbReference>
<dbReference type="EMBL" id="JASORJ010000010">
    <property type="protein sequence ID" value="MDK7357322.1"/>
    <property type="molecule type" value="Genomic_DNA"/>
</dbReference>
<dbReference type="InterPro" id="IPR050065">
    <property type="entry name" value="GlmU-like"/>
</dbReference>
<evidence type="ECO:0000256" key="1">
    <source>
        <dbReference type="ARBA" id="ARBA00022679"/>
    </source>
</evidence>